<sequence>MAKQEKESKGVEVLWKSMPQEHDYPAARSYLTLLDDADEADRVITAMHEVNELERFKAKDILRAARLPLLTEDNPHVLSDLKKIRSGEEISPILLLRGDLHGARPLQIADGYHRVCACYHNDENTDIPCVLVDL</sequence>
<dbReference type="eggNOG" id="ENOG5032S25">
    <property type="taxonomic scope" value="Bacteria"/>
</dbReference>
<protein>
    <recommendedName>
        <fullName evidence="3">ParB/Sulfiredoxin domain-containing protein</fullName>
    </recommendedName>
</protein>
<dbReference type="AlphaFoldDB" id="A0A087CJB6"/>
<dbReference type="GeneID" id="98299668"/>
<dbReference type="RefSeq" id="WP_202961763.1">
    <property type="nucleotide sequence ID" value="NZ_JGZI01000007.1"/>
</dbReference>
<gene>
    <name evidence="1" type="ORF">BPSY_0462</name>
</gene>
<evidence type="ECO:0008006" key="3">
    <source>
        <dbReference type="Google" id="ProtNLM"/>
    </source>
</evidence>
<keyword evidence="2" id="KW-1185">Reference proteome</keyword>
<name>A0A087CJB6_9BIFI</name>
<evidence type="ECO:0000313" key="2">
    <source>
        <dbReference type="Proteomes" id="UP000029050"/>
    </source>
</evidence>
<accession>A0A087CJB6</accession>
<dbReference type="EMBL" id="JGZI01000007">
    <property type="protein sequence ID" value="KFI83366.1"/>
    <property type="molecule type" value="Genomic_DNA"/>
</dbReference>
<evidence type="ECO:0000313" key="1">
    <source>
        <dbReference type="EMBL" id="KFI83366.1"/>
    </source>
</evidence>
<comment type="caution">
    <text evidence="1">The sequence shown here is derived from an EMBL/GenBank/DDBJ whole genome shotgun (WGS) entry which is preliminary data.</text>
</comment>
<dbReference type="STRING" id="218140.BPSY_0462"/>
<organism evidence="1 2">
    <name type="scientific">Bifidobacterium psychraerophilum</name>
    <dbReference type="NCBI Taxonomy" id="218140"/>
    <lineage>
        <taxon>Bacteria</taxon>
        <taxon>Bacillati</taxon>
        <taxon>Actinomycetota</taxon>
        <taxon>Actinomycetes</taxon>
        <taxon>Bifidobacteriales</taxon>
        <taxon>Bifidobacteriaceae</taxon>
        <taxon>Bifidobacterium</taxon>
    </lineage>
</organism>
<proteinExistence type="predicted"/>
<dbReference type="Proteomes" id="UP000029050">
    <property type="component" value="Unassembled WGS sequence"/>
</dbReference>
<reference evidence="1 2" key="1">
    <citation type="submission" date="2014-03" db="EMBL/GenBank/DDBJ databases">
        <title>Genomics of Bifidobacteria.</title>
        <authorList>
            <person name="Ventura M."/>
            <person name="Milani C."/>
            <person name="Lugli G.A."/>
        </authorList>
    </citation>
    <scope>NUCLEOTIDE SEQUENCE [LARGE SCALE GENOMIC DNA]</scope>
    <source>
        <strain evidence="1 2">LMG 21775</strain>
    </source>
</reference>